<reference evidence="1" key="1">
    <citation type="submission" date="2021-03" db="EMBL/GenBank/DDBJ databases">
        <authorList>
            <person name="Tagirdzhanova G."/>
        </authorList>
    </citation>
    <scope>NUCLEOTIDE SEQUENCE</scope>
</reference>
<protein>
    <submittedName>
        <fullName evidence="1">Uncharacterized protein</fullName>
    </submittedName>
</protein>
<comment type="caution">
    <text evidence="1">The sequence shown here is derived from an EMBL/GenBank/DDBJ whole genome shotgun (WGS) entry which is preliminary data.</text>
</comment>
<dbReference type="EMBL" id="CAJPDT010000079">
    <property type="protein sequence ID" value="CAF9934867.1"/>
    <property type="molecule type" value="Genomic_DNA"/>
</dbReference>
<proteinExistence type="predicted"/>
<dbReference type="OrthoDB" id="5348582at2759"/>
<dbReference type="Proteomes" id="UP000664534">
    <property type="component" value="Unassembled WGS sequence"/>
</dbReference>
<gene>
    <name evidence="1" type="ORF">IMSHALPRED_009868</name>
</gene>
<evidence type="ECO:0000313" key="2">
    <source>
        <dbReference type="Proteomes" id="UP000664534"/>
    </source>
</evidence>
<dbReference type="AlphaFoldDB" id="A0A8H3INV5"/>
<accession>A0A8H3INV5</accession>
<name>A0A8H3INV5_9LECA</name>
<sequence>MTSQDNAGEYFCGRSTYGFPNIVDCHPLLESFANYQDNILRVFDEEQMRVNEQGSWPGVTGIVGAAHLDRVVQVPRYYTLDSCNFALMSYAYGPGSVTALGGTSWAKVNARGNFMMTKCLLNGPLGSGGVVAVPSTGQPSQSVLSLFMWQSGSLFDTILNSFSNSPAAMIPAPGDGFASNWTSVNTTGVPPNMLAAFQAALANTSEGKS</sequence>
<evidence type="ECO:0000313" key="1">
    <source>
        <dbReference type="EMBL" id="CAF9934867.1"/>
    </source>
</evidence>
<organism evidence="1 2">
    <name type="scientific">Imshaugia aleurites</name>
    <dbReference type="NCBI Taxonomy" id="172621"/>
    <lineage>
        <taxon>Eukaryota</taxon>
        <taxon>Fungi</taxon>
        <taxon>Dikarya</taxon>
        <taxon>Ascomycota</taxon>
        <taxon>Pezizomycotina</taxon>
        <taxon>Lecanoromycetes</taxon>
        <taxon>OSLEUM clade</taxon>
        <taxon>Lecanoromycetidae</taxon>
        <taxon>Lecanorales</taxon>
        <taxon>Lecanorineae</taxon>
        <taxon>Parmeliaceae</taxon>
        <taxon>Imshaugia</taxon>
    </lineage>
</organism>
<keyword evidence="2" id="KW-1185">Reference proteome</keyword>